<dbReference type="InterPro" id="IPR000847">
    <property type="entry name" value="LysR_HTH_N"/>
</dbReference>
<dbReference type="PANTHER" id="PTHR30537:SF74">
    <property type="entry name" value="HTH-TYPE TRANSCRIPTIONAL REGULATOR TRPI"/>
    <property type="match status" value="1"/>
</dbReference>
<keyword evidence="2" id="KW-0805">Transcription regulation</keyword>
<dbReference type="CDD" id="cd08432">
    <property type="entry name" value="PBP2_GcdR_TrpI_HvrB_AmpR_like"/>
    <property type="match status" value="1"/>
</dbReference>
<dbReference type="Pfam" id="PF03466">
    <property type="entry name" value="LysR_substrate"/>
    <property type="match status" value="1"/>
</dbReference>
<evidence type="ECO:0000256" key="3">
    <source>
        <dbReference type="ARBA" id="ARBA00023125"/>
    </source>
</evidence>
<dbReference type="InterPro" id="IPR036390">
    <property type="entry name" value="WH_DNA-bd_sf"/>
</dbReference>
<dbReference type="InterPro" id="IPR058163">
    <property type="entry name" value="LysR-type_TF_proteobact-type"/>
</dbReference>
<dbReference type="InterPro" id="IPR036388">
    <property type="entry name" value="WH-like_DNA-bd_sf"/>
</dbReference>
<comment type="similarity">
    <text evidence="1">Belongs to the LysR transcriptional regulatory family.</text>
</comment>
<dbReference type="InterPro" id="IPR005119">
    <property type="entry name" value="LysR_subst-bd"/>
</dbReference>
<dbReference type="SUPFAM" id="SSF53850">
    <property type="entry name" value="Periplasmic binding protein-like II"/>
    <property type="match status" value="1"/>
</dbReference>
<evidence type="ECO:0000256" key="4">
    <source>
        <dbReference type="ARBA" id="ARBA00023163"/>
    </source>
</evidence>
<dbReference type="RefSeq" id="WP_380250697.1">
    <property type="nucleotide sequence ID" value="NZ_JBHUII010000004.1"/>
</dbReference>
<feature type="domain" description="HTH lysR-type" evidence="5">
    <location>
        <begin position="2"/>
        <end position="59"/>
    </location>
</feature>
<evidence type="ECO:0000313" key="7">
    <source>
        <dbReference type="Proteomes" id="UP001597294"/>
    </source>
</evidence>
<sequence>MPPLRALVAFEASVRHASFKEAARELSITPGAVSQQVKKLEEWLGYPLFIRQARQLQVTDQGKGYYSAIAPALEQISQASACYKEQTSNSVQLSLSPTLAAKWLGPRLAGFVSKHPNIEVHINATLIPVDFHHEPADLAIRHYDGHDPSLESQLMYADEVRLFCSPDYLKQHPLNKPEDVAGATLLNTSMHHHWEEWLEQFTTLPKTQQDAIPRMHFDQALLAIDAARRGQGLTLSNEILTCPEAQNGELVEPFDLRLSSPKSYYLVHPKNRPLSKASKALKDWLLGQVAG</sequence>
<evidence type="ECO:0000256" key="1">
    <source>
        <dbReference type="ARBA" id="ARBA00009437"/>
    </source>
</evidence>
<dbReference type="Proteomes" id="UP001597294">
    <property type="component" value="Unassembled WGS sequence"/>
</dbReference>
<keyword evidence="7" id="KW-1185">Reference proteome</keyword>
<proteinExistence type="inferred from homology"/>
<accession>A0ABW5BI06</accession>
<keyword evidence="3" id="KW-0238">DNA-binding</keyword>
<dbReference type="Pfam" id="PF00126">
    <property type="entry name" value="HTH_1"/>
    <property type="match status" value="1"/>
</dbReference>
<comment type="caution">
    <text evidence="6">The sequence shown here is derived from an EMBL/GenBank/DDBJ whole genome shotgun (WGS) entry which is preliminary data.</text>
</comment>
<gene>
    <name evidence="6" type="ORF">ACFSKO_09105</name>
</gene>
<dbReference type="PRINTS" id="PR00039">
    <property type="entry name" value="HTHLYSR"/>
</dbReference>
<dbReference type="EMBL" id="JBHUII010000004">
    <property type="protein sequence ID" value="MFD2205768.1"/>
    <property type="molecule type" value="Genomic_DNA"/>
</dbReference>
<dbReference type="PROSITE" id="PS50931">
    <property type="entry name" value="HTH_LYSR"/>
    <property type="match status" value="1"/>
</dbReference>
<organism evidence="6 7">
    <name type="scientific">Kiloniella antarctica</name>
    <dbReference type="NCBI Taxonomy" id="1550907"/>
    <lineage>
        <taxon>Bacteria</taxon>
        <taxon>Pseudomonadati</taxon>
        <taxon>Pseudomonadota</taxon>
        <taxon>Alphaproteobacteria</taxon>
        <taxon>Rhodospirillales</taxon>
        <taxon>Kiloniellaceae</taxon>
        <taxon>Kiloniella</taxon>
    </lineage>
</organism>
<dbReference type="Gene3D" id="1.10.10.10">
    <property type="entry name" value="Winged helix-like DNA-binding domain superfamily/Winged helix DNA-binding domain"/>
    <property type="match status" value="1"/>
</dbReference>
<protein>
    <submittedName>
        <fullName evidence="6">LysR substrate-binding domain-containing protein</fullName>
    </submittedName>
</protein>
<evidence type="ECO:0000313" key="6">
    <source>
        <dbReference type="EMBL" id="MFD2205768.1"/>
    </source>
</evidence>
<dbReference type="PANTHER" id="PTHR30537">
    <property type="entry name" value="HTH-TYPE TRANSCRIPTIONAL REGULATOR"/>
    <property type="match status" value="1"/>
</dbReference>
<name>A0ABW5BI06_9PROT</name>
<reference evidence="7" key="1">
    <citation type="journal article" date="2019" name="Int. J. Syst. Evol. Microbiol.">
        <title>The Global Catalogue of Microorganisms (GCM) 10K type strain sequencing project: providing services to taxonomists for standard genome sequencing and annotation.</title>
        <authorList>
            <consortium name="The Broad Institute Genomics Platform"/>
            <consortium name="The Broad Institute Genome Sequencing Center for Infectious Disease"/>
            <person name="Wu L."/>
            <person name="Ma J."/>
        </authorList>
    </citation>
    <scope>NUCLEOTIDE SEQUENCE [LARGE SCALE GENOMIC DNA]</scope>
    <source>
        <strain evidence="7">CGMCC 4.7192</strain>
    </source>
</reference>
<dbReference type="SUPFAM" id="SSF46785">
    <property type="entry name" value="Winged helix' DNA-binding domain"/>
    <property type="match status" value="1"/>
</dbReference>
<evidence type="ECO:0000256" key="2">
    <source>
        <dbReference type="ARBA" id="ARBA00023015"/>
    </source>
</evidence>
<evidence type="ECO:0000259" key="5">
    <source>
        <dbReference type="PROSITE" id="PS50931"/>
    </source>
</evidence>
<dbReference type="Gene3D" id="3.40.190.10">
    <property type="entry name" value="Periplasmic binding protein-like II"/>
    <property type="match status" value="2"/>
</dbReference>
<keyword evidence="4" id="KW-0804">Transcription</keyword>